<proteinExistence type="predicted"/>
<accession>A0A0K2TVK6</accession>
<protein>
    <submittedName>
        <fullName evidence="1">Uncharacterized protein</fullName>
    </submittedName>
</protein>
<reference evidence="1" key="1">
    <citation type="submission" date="2014-05" db="EMBL/GenBank/DDBJ databases">
        <authorList>
            <person name="Chronopoulou M."/>
        </authorList>
    </citation>
    <scope>NUCLEOTIDE SEQUENCE</scope>
    <source>
        <tissue evidence="1">Whole organism</tissue>
    </source>
</reference>
<name>A0A0K2TVK6_LEPSM</name>
<sequence>IESWFSHPLRPLDLYIFVRYFGTIAGDYEDDDSLVEGQSPEKEASFLLFLHYP</sequence>
<organism evidence="1">
    <name type="scientific">Lepeophtheirus salmonis</name>
    <name type="common">Salmon louse</name>
    <name type="synonym">Caligus salmonis</name>
    <dbReference type="NCBI Taxonomy" id="72036"/>
    <lineage>
        <taxon>Eukaryota</taxon>
        <taxon>Metazoa</taxon>
        <taxon>Ecdysozoa</taxon>
        <taxon>Arthropoda</taxon>
        <taxon>Crustacea</taxon>
        <taxon>Multicrustacea</taxon>
        <taxon>Hexanauplia</taxon>
        <taxon>Copepoda</taxon>
        <taxon>Siphonostomatoida</taxon>
        <taxon>Caligidae</taxon>
        <taxon>Lepeophtheirus</taxon>
    </lineage>
</organism>
<dbReference type="EMBL" id="HACA01012479">
    <property type="protein sequence ID" value="CDW29840.1"/>
    <property type="molecule type" value="Transcribed_RNA"/>
</dbReference>
<dbReference type="AlphaFoldDB" id="A0A0K2TVK6"/>
<evidence type="ECO:0000313" key="1">
    <source>
        <dbReference type="EMBL" id="CDW29840.1"/>
    </source>
</evidence>
<feature type="non-terminal residue" evidence="1">
    <location>
        <position position="1"/>
    </location>
</feature>